<evidence type="ECO:0000313" key="2">
    <source>
        <dbReference type="EMBL" id="QBH98583.1"/>
    </source>
</evidence>
<feature type="region of interest" description="Disordered" evidence="1">
    <location>
        <begin position="427"/>
        <end position="455"/>
    </location>
</feature>
<accession>A0A411WQP4</accession>
<keyword evidence="3" id="KW-1185">Reference proteome</keyword>
<dbReference type="Proteomes" id="UP000293154">
    <property type="component" value="Chromosome"/>
</dbReference>
<proteinExistence type="predicted"/>
<dbReference type="KEGG" id="prag:EKN56_20625"/>
<feature type="compositionally biased region" description="Basic and acidic residues" evidence="1">
    <location>
        <begin position="442"/>
        <end position="455"/>
    </location>
</feature>
<organism evidence="2 3">
    <name type="scientific">Limnobaculum zhutongyuii</name>
    <dbReference type="NCBI Taxonomy" id="2498113"/>
    <lineage>
        <taxon>Bacteria</taxon>
        <taxon>Pseudomonadati</taxon>
        <taxon>Pseudomonadota</taxon>
        <taxon>Gammaproteobacteria</taxon>
        <taxon>Enterobacterales</taxon>
        <taxon>Budviciaceae</taxon>
        <taxon>Limnobaculum</taxon>
    </lineage>
</organism>
<gene>
    <name evidence="2" type="ORF">EKN56_20625</name>
</gene>
<dbReference type="EMBL" id="CP034752">
    <property type="protein sequence ID" value="QBH98583.1"/>
    <property type="molecule type" value="Genomic_DNA"/>
</dbReference>
<reference evidence="2 3" key="1">
    <citation type="submission" date="2019-03" db="EMBL/GenBank/DDBJ databases">
        <title>Pragia sp. nov. isolated from the gut tract of Carduelis flavirostris.</title>
        <authorList>
            <person name="Ge Y."/>
        </authorList>
    </citation>
    <scope>NUCLEOTIDE SEQUENCE [LARGE SCALE GENOMIC DNA]</scope>
    <source>
        <strain evidence="2 3">CF-458</strain>
    </source>
</reference>
<evidence type="ECO:0000313" key="3">
    <source>
        <dbReference type="Proteomes" id="UP000293154"/>
    </source>
</evidence>
<dbReference type="OrthoDB" id="238413at2"/>
<name>A0A411WQP4_9GAMM</name>
<protein>
    <submittedName>
        <fullName evidence="2">Uncharacterized protein</fullName>
    </submittedName>
</protein>
<dbReference type="AlphaFoldDB" id="A0A411WQP4"/>
<dbReference type="RefSeq" id="WP_130593510.1">
    <property type="nucleotide sequence ID" value="NZ_CP034752.1"/>
</dbReference>
<evidence type="ECO:0000256" key="1">
    <source>
        <dbReference type="SAM" id="MobiDB-lite"/>
    </source>
</evidence>
<sequence length="455" mass="51155">MSSSVHIIRARSEDIAEYRRSMACLSALMKQWEAVNRQSSDVDVLKIEQIRQRFQEMKQYQKDIRQYSADAFAHLTGQIPGMIEFVGQDIEQMQEALIEQHTVQRQHQRAQQENAAMLLNLLQQRMPEQQTLLQQLAEVTKGEQTSSAEKVLSQAVLMMSQQPARLTEAQRTMDQRLKESAPEEQLAISQQDDHHTRQALQRIDRHIAELAVLDPQQEIASFIHRAAELDRLTQDPNWNLLTDSLILDLAQATRHARTLAEKTQQLGLLIAGLESYHSSEISALIEKLNLVLTCRELQPLIEAIATAQAATEQQQQNIAALARREAILDGLAKLGYEVRESDAEVWLDDGKVVIRKSATPGYGLELAGAKGSERFQVRAVAFSEQRDTQRDADIESIWCGEHQQLQQILAETGDTLTVERAMAAGASPLKVARPADAPAEQADYHHRGEGSRSLD</sequence>